<comment type="similarity">
    <text evidence="1">Belongs to the type-I restriction system S methylase family.</text>
</comment>
<dbReference type="Gene3D" id="3.90.220.20">
    <property type="entry name" value="DNA methylase specificity domains"/>
    <property type="match status" value="2"/>
</dbReference>
<name>A0AB33QL82_HAEP3</name>
<dbReference type="EMBL" id="FQ312002">
    <property type="protein sequence ID" value="CBW15689.1"/>
    <property type="molecule type" value="Genomic_DNA"/>
</dbReference>
<dbReference type="InterPro" id="IPR052021">
    <property type="entry name" value="Type-I_RS_S_subunit"/>
</dbReference>
<dbReference type="KEGG" id="hpr:PARA_15890"/>
<dbReference type="InterPro" id="IPR000055">
    <property type="entry name" value="Restrct_endonuc_typeI_TRD"/>
</dbReference>
<dbReference type="CDD" id="cd17283">
    <property type="entry name" value="RMtype1_S_Hpy180ORF7835P_TRD2-CR2_like"/>
    <property type="match status" value="2"/>
</dbReference>
<feature type="domain" description="Type I restriction modification DNA specificity" evidence="4">
    <location>
        <begin position="1"/>
        <end position="178"/>
    </location>
</feature>
<evidence type="ECO:0000259" key="4">
    <source>
        <dbReference type="Pfam" id="PF01420"/>
    </source>
</evidence>
<gene>
    <name evidence="5" type="ordered locus">PARA_15890</name>
</gene>
<feature type="domain" description="Type I restriction modification DNA specificity" evidence="4">
    <location>
        <begin position="261"/>
        <end position="406"/>
    </location>
</feature>
<reference evidence="6" key="1">
    <citation type="submission" date="2010-07" db="EMBL/GenBank/DDBJ databases">
        <title>The genome sequence of Haemophilus parainfluenzae T3T1.</title>
        <authorList>
            <person name="Crook D."/>
            <person name="Hood D."/>
            <person name="Moxon R."/>
            <person name="Parkhill J."/>
            <person name="Aslett M."/>
            <person name="Bentley S.D."/>
        </authorList>
    </citation>
    <scope>NUCLEOTIDE SEQUENCE [LARGE SCALE GENOMIC DNA]</scope>
    <source>
        <strain evidence="6">T3T1</strain>
    </source>
</reference>
<evidence type="ECO:0000256" key="1">
    <source>
        <dbReference type="ARBA" id="ARBA00010923"/>
    </source>
</evidence>
<sequence length="450" mass="50645">MSDWKEYKFSELCDISRGASPRPIHEYITDGEGMPWVKIADATKSNSRFIEDTAERIKLSGVKKSVEVFEGDLILSNSATPGLPKFMAINACIHDGWMLLRNFKNITKEFAYWLLLNERNNLVKQGTGTVFINLKTDILRNHIVKIPSIEEQNKIVSILNGIEDKIQLNTQINQTLEQIAQALFKSWFVDFDPVRAKVQALSDGLSLEQAELAAMQAISGKTPEELTALSQTQPDRYAELVEIAKAFPCEMVEVDGVEVLKGWEVKELGSLMTIKRGGSPRPIKDFISDKGLNWVKISDATAEDNPFLFSTKEYIKSEGLSKTVLLNKGSLILSNSATPGLPRFLELDACIHDGWLYFSDIKSLTQEYLYFFFLNIRNDLVAQGNGSVFTNLKTDIVKAQKAIVPDERVIYYFDKQVKSIMNLIRYNTANSISLKETRDLLLPKLLNGGV</sequence>
<dbReference type="GO" id="GO:0009307">
    <property type="term" value="P:DNA restriction-modification system"/>
    <property type="evidence" value="ECO:0007669"/>
    <property type="project" value="UniProtKB-KW"/>
</dbReference>
<dbReference type="PANTHER" id="PTHR30408:SF13">
    <property type="entry name" value="TYPE I RESTRICTION ENZYME HINDI SPECIFICITY SUBUNIT"/>
    <property type="match status" value="1"/>
</dbReference>
<dbReference type="GO" id="GO:0003677">
    <property type="term" value="F:DNA binding"/>
    <property type="evidence" value="ECO:0007669"/>
    <property type="project" value="UniProtKB-KW"/>
</dbReference>
<keyword evidence="2" id="KW-0680">Restriction system</keyword>
<dbReference type="InterPro" id="IPR044946">
    <property type="entry name" value="Restrct_endonuc_typeI_TRD_sf"/>
</dbReference>
<dbReference type="SUPFAM" id="SSF116734">
    <property type="entry name" value="DNA methylase specificity domain"/>
    <property type="match status" value="2"/>
</dbReference>
<organism evidence="5 6">
    <name type="scientific">Haemophilus parainfluenzae (strain T3T1)</name>
    <dbReference type="NCBI Taxonomy" id="862965"/>
    <lineage>
        <taxon>Bacteria</taxon>
        <taxon>Pseudomonadati</taxon>
        <taxon>Pseudomonadota</taxon>
        <taxon>Gammaproteobacteria</taxon>
        <taxon>Pasteurellales</taxon>
        <taxon>Pasteurellaceae</taxon>
        <taxon>Haemophilus</taxon>
    </lineage>
</organism>
<keyword evidence="3" id="KW-0238">DNA-binding</keyword>
<dbReference type="Proteomes" id="UP000007052">
    <property type="component" value="Chromosome"/>
</dbReference>
<accession>A0AB33QL82</accession>
<dbReference type="RefSeq" id="WP_014065335.1">
    <property type="nucleotide sequence ID" value="NC_015964.1"/>
</dbReference>
<protein>
    <recommendedName>
        <fullName evidence="4">Type I restriction modification DNA specificity domain-containing protein</fullName>
    </recommendedName>
</protein>
<dbReference type="PANTHER" id="PTHR30408">
    <property type="entry name" value="TYPE-1 RESTRICTION ENZYME ECOKI SPECIFICITY PROTEIN"/>
    <property type="match status" value="1"/>
</dbReference>
<proteinExistence type="inferred from homology"/>
<evidence type="ECO:0000256" key="2">
    <source>
        <dbReference type="ARBA" id="ARBA00022747"/>
    </source>
</evidence>
<evidence type="ECO:0000256" key="3">
    <source>
        <dbReference type="ARBA" id="ARBA00023125"/>
    </source>
</evidence>
<dbReference type="Pfam" id="PF01420">
    <property type="entry name" value="Methylase_S"/>
    <property type="match status" value="2"/>
</dbReference>
<dbReference type="AlphaFoldDB" id="A0AB33QL82"/>
<evidence type="ECO:0000313" key="6">
    <source>
        <dbReference type="Proteomes" id="UP000007052"/>
    </source>
</evidence>
<evidence type="ECO:0000313" key="5">
    <source>
        <dbReference type="EMBL" id="CBW15689.1"/>
    </source>
</evidence>